<dbReference type="AlphaFoldDB" id="A0A7Y9J6A8"/>
<organism evidence="2 3">
    <name type="scientific">Actinomycetospora corticicola</name>
    <dbReference type="NCBI Taxonomy" id="663602"/>
    <lineage>
        <taxon>Bacteria</taxon>
        <taxon>Bacillati</taxon>
        <taxon>Actinomycetota</taxon>
        <taxon>Actinomycetes</taxon>
        <taxon>Pseudonocardiales</taxon>
        <taxon>Pseudonocardiaceae</taxon>
        <taxon>Actinomycetospora</taxon>
    </lineage>
</organism>
<dbReference type="RefSeq" id="WP_179794672.1">
    <property type="nucleotide sequence ID" value="NZ_BAABHP010000014.1"/>
</dbReference>
<evidence type="ECO:0000313" key="3">
    <source>
        <dbReference type="Proteomes" id="UP000535890"/>
    </source>
</evidence>
<gene>
    <name evidence="2" type="ORF">BJ983_003189</name>
</gene>
<evidence type="ECO:0000313" key="2">
    <source>
        <dbReference type="EMBL" id="NYD37087.1"/>
    </source>
</evidence>
<protein>
    <submittedName>
        <fullName evidence="2">Uncharacterized protein</fullName>
    </submittedName>
</protein>
<name>A0A7Y9J6A8_9PSEU</name>
<comment type="caution">
    <text evidence="2">The sequence shown here is derived from an EMBL/GenBank/DDBJ whole genome shotgun (WGS) entry which is preliminary data.</text>
</comment>
<keyword evidence="3" id="KW-1185">Reference proteome</keyword>
<feature type="region of interest" description="Disordered" evidence="1">
    <location>
        <begin position="174"/>
        <end position="193"/>
    </location>
</feature>
<dbReference type="Proteomes" id="UP000535890">
    <property type="component" value="Unassembled WGS sequence"/>
</dbReference>
<reference evidence="2 3" key="1">
    <citation type="submission" date="2020-07" db="EMBL/GenBank/DDBJ databases">
        <title>Sequencing the genomes of 1000 actinobacteria strains.</title>
        <authorList>
            <person name="Klenk H.-P."/>
        </authorList>
    </citation>
    <scope>NUCLEOTIDE SEQUENCE [LARGE SCALE GENOMIC DNA]</scope>
    <source>
        <strain evidence="2 3">DSM 45772</strain>
    </source>
</reference>
<proteinExistence type="predicted"/>
<evidence type="ECO:0000256" key="1">
    <source>
        <dbReference type="SAM" id="MobiDB-lite"/>
    </source>
</evidence>
<dbReference type="EMBL" id="JACCBN010000001">
    <property type="protein sequence ID" value="NYD37087.1"/>
    <property type="molecule type" value="Genomic_DNA"/>
</dbReference>
<accession>A0A7Y9J6A8</accession>
<sequence length="193" mass="21293">MWIIAPLTPGACRADREWHRREVAARERELKDVWTNACLVTHLAQVMPPPGAILQVPTIGRITLDCSPPRFSVKLRPGQLPIDVIRRADRLAAALRVPAIEIVPFSDAQWISIRLLEPYWIEWPDDHILEAGDEPPMLEGGPDGGVKVIEGAPAPTAAPGTSVTARTAVRRFLGGFRRRPDPDRGPEEIMPTG</sequence>
<feature type="compositionally biased region" description="Basic and acidic residues" evidence="1">
    <location>
        <begin position="178"/>
        <end position="187"/>
    </location>
</feature>